<comment type="caution">
    <text evidence="1">The sequence shown here is derived from an EMBL/GenBank/DDBJ whole genome shotgun (WGS) entry which is preliminary data.</text>
</comment>
<name>Q2CG20_OCEGH</name>
<dbReference type="EMBL" id="AAOT01000011">
    <property type="protein sequence ID" value="EAR51522.1"/>
    <property type="molecule type" value="Genomic_DNA"/>
</dbReference>
<dbReference type="Proteomes" id="UP000003635">
    <property type="component" value="Unassembled WGS sequence"/>
</dbReference>
<reference evidence="1 2" key="1">
    <citation type="journal article" date="2010" name="J. Bacteriol.">
        <title>Genome sequences of Oceanicola granulosus HTCC2516(T) and Oceanicola batsensis HTCC2597(TDelta).</title>
        <authorList>
            <person name="Thrash J.C."/>
            <person name="Cho J.C."/>
            <person name="Vergin K.L."/>
            <person name="Giovannoni S.J."/>
        </authorList>
    </citation>
    <scope>NUCLEOTIDE SEQUENCE [LARGE SCALE GENOMIC DNA]</scope>
    <source>
        <strain evidence="2">ATCC BAA-861 / DSM 15982 / KCTC 12143 / HTCC2516</strain>
    </source>
</reference>
<gene>
    <name evidence="1" type="ORF">OG2516_01346</name>
</gene>
<proteinExistence type="predicted"/>
<dbReference type="HOGENOM" id="CLU_2634598_0_0_5"/>
<organism evidence="1 2">
    <name type="scientific">Oceanicola granulosus (strain ATCC BAA-861 / DSM 15982 / KCTC 12143 / HTCC2516)</name>
    <dbReference type="NCBI Taxonomy" id="314256"/>
    <lineage>
        <taxon>Bacteria</taxon>
        <taxon>Pseudomonadati</taxon>
        <taxon>Pseudomonadota</taxon>
        <taxon>Alphaproteobacteria</taxon>
        <taxon>Rhodobacterales</taxon>
        <taxon>Roseobacteraceae</taxon>
        <taxon>Oceanicola</taxon>
    </lineage>
</organism>
<evidence type="ECO:0000313" key="2">
    <source>
        <dbReference type="Proteomes" id="UP000003635"/>
    </source>
</evidence>
<accession>Q2CG20</accession>
<protein>
    <submittedName>
        <fullName evidence="1">Uncharacterized protein</fullName>
    </submittedName>
</protein>
<keyword evidence="2" id="KW-1185">Reference proteome</keyword>
<evidence type="ECO:0000313" key="1">
    <source>
        <dbReference type="EMBL" id="EAR51522.1"/>
    </source>
</evidence>
<dbReference type="AlphaFoldDB" id="Q2CG20"/>
<sequence length="77" mass="7691">MCSPEIASRCARLVARSSASVSCPIAERSPVTIAAAKAPVSPPTRACTAADSRIRAACSHSPGVASGGARARTGVRV</sequence>